<feature type="domain" description="ABC transporter" evidence="11">
    <location>
        <begin position="5"/>
        <end position="235"/>
    </location>
</feature>
<keyword evidence="6" id="KW-1278">Translocase</keyword>
<proteinExistence type="inferred from homology"/>
<keyword evidence="8" id="KW-0046">Antibiotic resistance</keyword>
<dbReference type="AlphaFoldDB" id="A0A7M4DLK9"/>
<dbReference type="PANTHER" id="PTHR42711">
    <property type="entry name" value="ABC TRANSPORTER ATP-BINDING PROTEIN"/>
    <property type="match status" value="1"/>
</dbReference>
<dbReference type="InterPro" id="IPR027417">
    <property type="entry name" value="P-loop_NTPase"/>
</dbReference>
<dbReference type="GO" id="GO:0005524">
    <property type="term" value="F:ATP binding"/>
    <property type="evidence" value="ECO:0007669"/>
    <property type="project" value="UniProtKB-KW"/>
</dbReference>
<evidence type="ECO:0000256" key="6">
    <source>
        <dbReference type="ARBA" id="ARBA00022967"/>
    </source>
</evidence>
<dbReference type="PROSITE" id="PS00211">
    <property type="entry name" value="ABC_TRANSPORTER_1"/>
    <property type="match status" value="1"/>
</dbReference>
<comment type="similarity">
    <text evidence="9">Belongs to the ABC transporter superfamily. Drug exporter-1 (DrugE1) (TC 3.A.1.105) family.</text>
</comment>
<keyword evidence="12" id="KW-0378">Hydrolase</keyword>
<dbReference type="EMBL" id="CACRYJ010000045">
    <property type="protein sequence ID" value="VZO38171.1"/>
    <property type="molecule type" value="Genomic_DNA"/>
</dbReference>
<dbReference type="GO" id="GO:0043215">
    <property type="term" value="P:daunorubicin transport"/>
    <property type="evidence" value="ECO:0007669"/>
    <property type="project" value="InterPro"/>
</dbReference>
<dbReference type="Gene3D" id="3.40.50.300">
    <property type="entry name" value="P-loop containing nucleotide triphosphate hydrolases"/>
    <property type="match status" value="1"/>
</dbReference>
<reference evidence="12 13" key="1">
    <citation type="submission" date="2019-11" db="EMBL/GenBank/DDBJ databases">
        <authorList>
            <person name="Criscuolo A."/>
        </authorList>
    </citation>
    <scope>NUCLEOTIDE SEQUENCE [LARGE SCALE GENOMIC DNA]</scope>
    <source>
        <strain evidence="12">CIP111667</strain>
    </source>
</reference>
<evidence type="ECO:0000256" key="9">
    <source>
        <dbReference type="ARBA" id="ARBA00049985"/>
    </source>
</evidence>
<evidence type="ECO:0000256" key="3">
    <source>
        <dbReference type="ARBA" id="ARBA00022475"/>
    </source>
</evidence>
<evidence type="ECO:0000256" key="8">
    <source>
        <dbReference type="ARBA" id="ARBA00023251"/>
    </source>
</evidence>
<keyword evidence="3" id="KW-1003">Cell membrane</keyword>
<keyword evidence="4" id="KW-0547">Nucleotide-binding</keyword>
<evidence type="ECO:0000256" key="10">
    <source>
        <dbReference type="SAM" id="MobiDB-lite"/>
    </source>
</evidence>
<evidence type="ECO:0000259" key="11">
    <source>
        <dbReference type="PROSITE" id="PS50893"/>
    </source>
</evidence>
<dbReference type="EC" id="3.6.3.-" evidence="12"/>
<dbReference type="SUPFAM" id="SSF52540">
    <property type="entry name" value="P-loop containing nucleoside triphosphate hydrolases"/>
    <property type="match status" value="1"/>
</dbReference>
<keyword evidence="13" id="KW-1185">Reference proteome</keyword>
<keyword evidence="2" id="KW-0813">Transport</keyword>
<feature type="region of interest" description="Disordered" evidence="10">
    <location>
        <begin position="286"/>
        <end position="313"/>
    </location>
</feature>
<dbReference type="NCBIfam" id="TIGR01188">
    <property type="entry name" value="drrA"/>
    <property type="match status" value="1"/>
</dbReference>
<accession>A0A7M4DLK9</accession>
<organism evidence="12 13">
    <name type="scientific">Occultella aeris</name>
    <dbReference type="NCBI Taxonomy" id="2761496"/>
    <lineage>
        <taxon>Bacteria</taxon>
        <taxon>Bacillati</taxon>
        <taxon>Actinomycetota</taxon>
        <taxon>Actinomycetes</taxon>
        <taxon>Micrococcales</taxon>
        <taxon>Ruaniaceae</taxon>
        <taxon>Occultella</taxon>
    </lineage>
</organism>
<evidence type="ECO:0000313" key="12">
    <source>
        <dbReference type="EMBL" id="VZO38171.1"/>
    </source>
</evidence>
<name>A0A7M4DLK9_9MICO</name>
<dbReference type="GO" id="GO:0016887">
    <property type="term" value="F:ATP hydrolysis activity"/>
    <property type="evidence" value="ECO:0007669"/>
    <property type="project" value="InterPro"/>
</dbReference>
<dbReference type="InterPro" id="IPR003593">
    <property type="entry name" value="AAA+_ATPase"/>
</dbReference>
<dbReference type="GO" id="GO:0005886">
    <property type="term" value="C:plasma membrane"/>
    <property type="evidence" value="ECO:0007669"/>
    <property type="project" value="UniProtKB-SubCell"/>
</dbReference>
<dbReference type="FunFam" id="3.40.50.300:FF:000589">
    <property type="entry name" value="ABC transporter, ATP-binding subunit"/>
    <property type="match status" value="1"/>
</dbReference>
<evidence type="ECO:0000256" key="1">
    <source>
        <dbReference type="ARBA" id="ARBA00004413"/>
    </source>
</evidence>
<evidence type="ECO:0000256" key="4">
    <source>
        <dbReference type="ARBA" id="ARBA00022741"/>
    </source>
</evidence>
<dbReference type="InterPro" id="IPR003439">
    <property type="entry name" value="ABC_transporter-like_ATP-bd"/>
</dbReference>
<dbReference type="PROSITE" id="PS50893">
    <property type="entry name" value="ABC_TRANSPORTER_2"/>
    <property type="match status" value="1"/>
</dbReference>
<dbReference type="GO" id="GO:0046677">
    <property type="term" value="P:response to antibiotic"/>
    <property type="evidence" value="ECO:0007669"/>
    <property type="project" value="UniProtKB-KW"/>
</dbReference>
<dbReference type="Pfam" id="PF00005">
    <property type="entry name" value="ABC_tran"/>
    <property type="match status" value="1"/>
</dbReference>
<dbReference type="InterPro" id="IPR005894">
    <property type="entry name" value="DrrA"/>
</dbReference>
<protein>
    <submittedName>
        <fullName evidence="12">Daunorubicin/doxorubicin resistance ATP-binding protein DrrA</fullName>
        <ecNumber evidence="12">3.6.3.-</ecNumber>
    </submittedName>
</protein>
<dbReference type="RefSeq" id="WP_156741738.1">
    <property type="nucleotide sequence ID" value="NZ_CACRYJ010000045.1"/>
</dbReference>
<evidence type="ECO:0000256" key="7">
    <source>
        <dbReference type="ARBA" id="ARBA00023136"/>
    </source>
</evidence>
<keyword evidence="7" id="KW-0472">Membrane</keyword>
<dbReference type="SMART" id="SM00382">
    <property type="entry name" value="AAA"/>
    <property type="match status" value="1"/>
</dbReference>
<comment type="subcellular location">
    <subcellularLocation>
        <location evidence="1">Cell membrane</location>
        <topology evidence="1">Peripheral membrane protein</topology>
        <orientation evidence="1">Cytoplasmic side</orientation>
    </subcellularLocation>
</comment>
<dbReference type="PANTHER" id="PTHR42711:SF19">
    <property type="entry name" value="DOXORUBICIN RESISTANCE ATP-BINDING PROTEIN DRRA"/>
    <property type="match status" value="1"/>
</dbReference>
<dbReference type="InterPro" id="IPR050763">
    <property type="entry name" value="ABC_transporter_ATP-binding"/>
</dbReference>
<dbReference type="InterPro" id="IPR017871">
    <property type="entry name" value="ABC_transporter-like_CS"/>
</dbReference>
<dbReference type="GO" id="GO:1900753">
    <property type="term" value="P:doxorubicin transport"/>
    <property type="evidence" value="ECO:0007669"/>
    <property type="project" value="InterPro"/>
</dbReference>
<evidence type="ECO:0000313" key="13">
    <source>
        <dbReference type="Proteomes" id="UP000419743"/>
    </source>
</evidence>
<dbReference type="Proteomes" id="UP000419743">
    <property type="component" value="Unassembled WGS sequence"/>
</dbReference>
<sequence length="313" mass="33282">MTTAIDVQGVTKSFGRQAVLAGIDLRVRRGTVFALLGPNGAGKTTLVNILSTLVQADGGSARVEGADLRRDPVGVRRRIRLTGQSAAVDELLTGAENLRMMGSLAGLRASANRRRTAELLQQFGLTDAADKPVKAYSGGMRRRLDIALSLVTVPQVLFLDEPTTGLDLRSRLELWDVIRSLRAEGTTILLTTQYLEEADQLADRIGVLRQGRIVAEGTPTELKQSVGGEVVEVRGPDGRVLHEVPTDGSVHALRAALDAIDARGLTGTVGLRRPSLDDVFLALTEPDAQPHGPAGPSAETGADALVTTGRNHR</sequence>
<evidence type="ECO:0000256" key="5">
    <source>
        <dbReference type="ARBA" id="ARBA00022840"/>
    </source>
</evidence>
<gene>
    <name evidence="12" type="primary">drrA_10</name>
    <name evidence="12" type="ORF">HALOF300_03026</name>
</gene>
<comment type="caution">
    <text evidence="12">The sequence shown here is derived from an EMBL/GenBank/DDBJ whole genome shotgun (WGS) entry which is preliminary data.</text>
</comment>
<keyword evidence="5 12" id="KW-0067">ATP-binding</keyword>
<evidence type="ECO:0000256" key="2">
    <source>
        <dbReference type="ARBA" id="ARBA00022448"/>
    </source>
</evidence>